<dbReference type="EMBL" id="VLLB01000001">
    <property type="protein sequence ID" value="TWI69319.1"/>
    <property type="molecule type" value="Genomic_DNA"/>
</dbReference>
<dbReference type="GO" id="GO:0008757">
    <property type="term" value="F:S-adenosylmethionine-dependent methyltransferase activity"/>
    <property type="evidence" value="ECO:0007669"/>
    <property type="project" value="InterPro"/>
</dbReference>
<reference evidence="2 3" key="1">
    <citation type="journal article" date="2015" name="Stand. Genomic Sci.">
        <title>Genomic Encyclopedia of Bacterial and Archaeal Type Strains, Phase III: the genomes of soil and plant-associated and newly described type strains.</title>
        <authorList>
            <person name="Whitman W.B."/>
            <person name="Woyke T."/>
            <person name="Klenk H.P."/>
            <person name="Zhou Y."/>
            <person name="Lilburn T.G."/>
            <person name="Beck B.J."/>
            <person name="De Vos P."/>
            <person name="Vandamme P."/>
            <person name="Eisen J.A."/>
            <person name="Garrity G."/>
            <person name="Hugenholtz P."/>
            <person name="Kyrpides N.C."/>
        </authorList>
    </citation>
    <scope>NUCLEOTIDE SEQUENCE [LARGE SCALE GENOMIC DNA]</scope>
    <source>
        <strain evidence="2 3">CGMCC 1.10822</strain>
    </source>
</reference>
<dbReference type="OrthoDB" id="6191410at2"/>
<feature type="domain" description="Methyltransferase type 11" evidence="1">
    <location>
        <begin position="86"/>
        <end position="134"/>
    </location>
</feature>
<gene>
    <name evidence="2" type="ORF">IP91_00387</name>
</gene>
<dbReference type="RefSeq" id="WP_145647085.1">
    <property type="nucleotide sequence ID" value="NZ_VLLB01000001.1"/>
</dbReference>
<dbReference type="Proteomes" id="UP000318431">
    <property type="component" value="Unassembled WGS sequence"/>
</dbReference>
<organism evidence="2 3">
    <name type="scientific">Pseudoduganella lurida</name>
    <dbReference type="NCBI Taxonomy" id="1036180"/>
    <lineage>
        <taxon>Bacteria</taxon>
        <taxon>Pseudomonadati</taxon>
        <taxon>Pseudomonadota</taxon>
        <taxon>Betaproteobacteria</taxon>
        <taxon>Burkholderiales</taxon>
        <taxon>Oxalobacteraceae</taxon>
        <taxon>Telluria group</taxon>
        <taxon>Pseudoduganella</taxon>
    </lineage>
</organism>
<dbReference type="Gene3D" id="3.40.50.150">
    <property type="entry name" value="Vaccinia Virus protein VP39"/>
    <property type="match status" value="1"/>
</dbReference>
<keyword evidence="2" id="KW-0489">Methyltransferase</keyword>
<sequence length="259" mass="28691">MDSAASGKSIIALDSWLQTPAGVYVRDWEQRRLDELTADIFGYNAVQIGTPLVDALAASRMPHKWLADTVLRPAGSAGASARPVALTLDAGELPFASQSMDLVVLPHVLEYAAEPHQVLREVERVLIPEGQLIICGFNPHSLWGLRQVTARVTGNRYLPEAGEFISMPRLKDWLKLLNMGVSHSHFGCYAPACRTEHWLKRYAFMDRAGPRSWPYFGAVYMVQAIKRVKGMRLIGPAWSRKSAKAPVAVPATNKHKEHG</sequence>
<accession>A0A562RJU5</accession>
<dbReference type="InterPro" id="IPR013216">
    <property type="entry name" value="Methyltransf_11"/>
</dbReference>
<evidence type="ECO:0000259" key="1">
    <source>
        <dbReference type="Pfam" id="PF08241"/>
    </source>
</evidence>
<evidence type="ECO:0000313" key="3">
    <source>
        <dbReference type="Proteomes" id="UP000318431"/>
    </source>
</evidence>
<protein>
    <submittedName>
        <fullName evidence="2">Methyltransferase family protein</fullName>
    </submittedName>
</protein>
<dbReference type="GO" id="GO:0032259">
    <property type="term" value="P:methylation"/>
    <property type="evidence" value="ECO:0007669"/>
    <property type="project" value="UniProtKB-KW"/>
</dbReference>
<keyword evidence="3" id="KW-1185">Reference proteome</keyword>
<dbReference type="AlphaFoldDB" id="A0A562RJU5"/>
<keyword evidence="2" id="KW-0808">Transferase</keyword>
<dbReference type="SUPFAM" id="SSF53335">
    <property type="entry name" value="S-adenosyl-L-methionine-dependent methyltransferases"/>
    <property type="match status" value="1"/>
</dbReference>
<proteinExistence type="predicted"/>
<name>A0A562RJU5_9BURK</name>
<comment type="caution">
    <text evidence="2">The sequence shown here is derived from an EMBL/GenBank/DDBJ whole genome shotgun (WGS) entry which is preliminary data.</text>
</comment>
<dbReference type="InterPro" id="IPR029063">
    <property type="entry name" value="SAM-dependent_MTases_sf"/>
</dbReference>
<evidence type="ECO:0000313" key="2">
    <source>
        <dbReference type="EMBL" id="TWI69319.1"/>
    </source>
</evidence>
<dbReference type="Pfam" id="PF08241">
    <property type="entry name" value="Methyltransf_11"/>
    <property type="match status" value="1"/>
</dbReference>